<sequence length="128" mass="14932">MKLVQYNNTNLALFKTKAQFNQSVSAYKQYISVMSLRHDIRYKIYRVFNYLATEARSNLGVLSKDNKQISMDLEISTRTLLKYYERLVNLGMLELINLKDTTTYIFIINPITLNKAVDLPIITINDDI</sequence>
<organism evidence="1 2">
    <name type="scientific">Niallia taxi</name>
    <dbReference type="NCBI Taxonomy" id="2499688"/>
    <lineage>
        <taxon>Bacteria</taxon>
        <taxon>Bacillati</taxon>
        <taxon>Bacillota</taxon>
        <taxon>Bacilli</taxon>
        <taxon>Bacillales</taxon>
        <taxon>Bacillaceae</taxon>
        <taxon>Niallia</taxon>
    </lineage>
</organism>
<comment type="caution">
    <text evidence="1">The sequence shown here is derived from an EMBL/GenBank/DDBJ whole genome shotgun (WGS) entry which is preliminary data.</text>
</comment>
<name>A0A437KA33_9BACI</name>
<evidence type="ECO:0000313" key="2">
    <source>
        <dbReference type="Proteomes" id="UP000288024"/>
    </source>
</evidence>
<evidence type="ECO:0000313" key="1">
    <source>
        <dbReference type="EMBL" id="RVT61527.1"/>
    </source>
</evidence>
<keyword evidence="2" id="KW-1185">Reference proteome</keyword>
<dbReference type="AlphaFoldDB" id="A0A437KA33"/>
<reference evidence="1 2" key="1">
    <citation type="submission" date="2019-01" db="EMBL/GenBank/DDBJ databases">
        <title>Bacillus sp. M5HDSG1-1, whole genome shotgun sequence.</title>
        <authorList>
            <person name="Tuo L."/>
        </authorList>
    </citation>
    <scope>NUCLEOTIDE SEQUENCE [LARGE SCALE GENOMIC DNA]</scope>
    <source>
        <strain evidence="1 2">M5HDSG1-1</strain>
    </source>
</reference>
<accession>A0A437KA33</accession>
<dbReference type="Proteomes" id="UP000288024">
    <property type="component" value="Unassembled WGS sequence"/>
</dbReference>
<dbReference type="RefSeq" id="WP_127738984.1">
    <property type="nucleotide sequence ID" value="NZ_CAJCKN010000011.1"/>
</dbReference>
<proteinExistence type="predicted"/>
<protein>
    <submittedName>
        <fullName evidence="1">Uncharacterized protein</fullName>
    </submittedName>
</protein>
<dbReference type="EMBL" id="RZTZ01000005">
    <property type="protein sequence ID" value="RVT61527.1"/>
    <property type="molecule type" value="Genomic_DNA"/>
</dbReference>
<gene>
    <name evidence="1" type="ORF">EM808_14850</name>
</gene>